<dbReference type="Pfam" id="PF13649">
    <property type="entry name" value="Methyltransf_25"/>
    <property type="match status" value="1"/>
</dbReference>
<dbReference type="GO" id="GO:0032259">
    <property type="term" value="P:methylation"/>
    <property type="evidence" value="ECO:0007669"/>
    <property type="project" value="UniProtKB-KW"/>
</dbReference>
<dbReference type="InterPro" id="IPR027554">
    <property type="entry name" value="Meth_Rta_06860"/>
</dbReference>
<keyword evidence="2 5" id="KW-0808">Transferase</keyword>
<evidence type="ECO:0000259" key="4">
    <source>
        <dbReference type="Pfam" id="PF13649"/>
    </source>
</evidence>
<evidence type="ECO:0000256" key="3">
    <source>
        <dbReference type="ARBA" id="ARBA00022691"/>
    </source>
</evidence>
<gene>
    <name evidence="5" type="ORF">SAMN03097708_02027</name>
</gene>
<keyword evidence="3" id="KW-0949">S-adenosyl-L-methionine</keyword>
<dbReference type="PANTHER" id="PTHR43464">
    <property type="entry name" value="METHYLTRANSFERASE"/>
    <property type="match status" value="1"/>
</dbReference>
<dbReference type="Proteomes" id="UP000199648">
    <property type="component" value="Unassembled WGS sequence"/>
</dbReference>
<evidence type="ECO:0000313" key="5">
    <source>
        <dbReference type="EMBL" id="SCZ60302.1"/>
    </source>
</evidence>
<protein>
    <submittedName>
        <fullName evidence="5">tRNA (Mo5U34)-methyltransferase</fullName>
    </submittedName>
</protein>
<organism evidence="5 6">
    <name type="scientific">Thiohalomonas denitrificans</name>
    <dbReference type="NCBI Taxonomy" id="415747"/>
    <lineage>
        <taxon>Bacteria</taxon>
        <taxon>Pseudomonadati</taxon>
        <taxon>Pseudomonadota</taxon>
        <taxon>Gammaproteobacteria</taxon>
        <taxon>Thiohalomonadales</taxon>
        <taxon>Thiohalomonadaceae</taxon>
        <taxon>Thiohalomonas</taxon>
    </lineage>
</organism>
<dbReference type="STRING" id="415747.SAMN03097708_02027"/>
<dbReference type="InterPro" id="IPR041698">
    <property type="entry name" value="Methyltransf_25"/>
</dbReference>
<dbReference type="Gene3D" id="3.40.50.150">
    <property type="entry name" value="Vaccinia Virus protein VP39"/>
    <property type="match status" value="1"/>
</dbReference>
<reference evidence="5 6" key="1">
    <citation type="submission" date="2016-10" db="EMBL/GenBank/DDBJ databases">
        <authorList>
            <person name="de Groot N.N."/>
        </authorList>
    </citation>
    <scope>NUCLEOTIDE SEQUENCE [LARGE SCALE GENOMIC DNA]</scope>
    <source>
        <strain evidence="5 6">HLD2</strain>
    </source>
</reference>
<dbReference type="SUPFAM" id="SSF53335">
    <property type="entry name" value="S-adenosyl-L-methionine-dependent methyltransferases"/>
    <property type="match status" value="1"/>
</dbReference>
<feature type="domain" description="Methyltransferase" evidence="4">
    <location>
        <begin position="62"/>
        <end position="139"/>
    </location>
</feature>
<name>A0A1G5QF55_9GAMM</name>
<dbReference type="CDD" id="cd02440">
    <property type="entry name" value="AdoMet_MTases"/>
    <property type="match status" value="1"/>
</dbReference>
<sequence length="265" mass="29985">MDQAGDRETERQIEELRPWFHNLHLPNGQQTAPDHFLGDFPGYKWQELGVALPQDLHGWTALDIGCNAGFYTIELARRGADVTAVDMNPHYLKQARWAVNAFEVSDRVQLLQRQVYQLGELDQQFDLVLFLGVFYHLRYPLLGLDIAARKVRRLFAFQTLSMPGREVLDPGEDRDINDRAAMNEPGWPKMAFIENRLAGDPTNWWAPNHAGIEAMLRSTGMRIVSYPGTETYLCTPEANGTSPITTWDAEEFLAATGRLGTPSDP</sequence>
<accession>A0A1G5QF55</accession>
<dbReference type="RefSeq" id="WP_217631959.1">
    <property type="nucleotide sequence ID" value="NZ_FMWD01000005.1"/>
</dbReference>
<keyword evidence="6" id="KW-1185">Reference proteome</keyword>
<evidence type="ECO:0000313" key="6">
    <source>
        <dbReference type="Proteomes" id="UP000199648"/>
    </source>
</evidence>
<dbReference type="GO" id="GO:0008168">
    <property type="term" value="F:methyltransferase activity"/>
    <property type="evidence" value="ECO:0007669"/>
    <property type="project" value="UniProtKB-KW"/>
</dbReference>
<evidence type="ECO:0000256" key="2">
    <source>
        <dbReference type="ARBA" id="ARBA00022679"/>
    </source>
</evidence>
<dbReference type="NCBIfam" id="TIGR04290">
    <property type="entry name" value="meth_Rta_06860"/>
    <property type="match status" value="1"/>
</dbReference>
<dbReference type="EMBL" id="FMWD01000005">
    <property type="protein sequence ID" value="SCZ60302.1"/>
    <property type="molecule type" value="Genomic_DNA"/>
</dbReference>
<dbReference type="AlphaFoldDB" id="A0A1G5QF55"/>
<proteinExistence type="predicted"/>
<evidence type="ECO:0000256" key="1">
    <source>
        <dbReference type="ARBA" id="ARBA00022603"/>
    </source>
</evidence>
<dbReference type="InterPro" id="IPR029063">
    <property type="entry name" value="SAM-dependent_MTases_sf"/>
</dbReference>
<dbReference type="PANTHER" id="PTHR43464:SF19">
    <property type="entry name" value="UBIQUINONE BIOSYNTHESIS O-METHYLTRANSFERASE, MITOCHONDRIAL"/>
    <property type="match status" value="1"/>
</dbReference>
<keyword evidence="1 5" id="KW-0489">Methyltransferase</keyword>